<reference evidence="1 2" key="1">
    <citation type="journal article" date="2015" name="Nature">
        <title>rRNA introns, odd ribosomes, and small enigmatic genomes across a large radiation of phyla.</title>
        <authorList>
            <person name="Brown C.T."/>
            <person name="Hug L.A."/>
            <person name="Thomas B.C."/>
            <person name="Sharon I."/>
            <person name="Castelle C.J."/>
            <person name="Singh A."/>
            <person name="Wilkins M.J."/>
            <person name="Williams K.H."/>
            <person name="Banfield J.F."/>
        </authorList>
    </citation>
    <scope>NUCLEOTIDE SEQUENCE [LARGE SCALE GENOMIC DNA]</scope>
</reference>
<dbReference type="AlphaFoldDB" id="A0A0G1C4I4"/>
<name>A0A0G1C4I4_9BACT</name>
<accession>A0A0G1C4I4</accession>
<evidence type="ECO:0000313" key="1">
    <source>
        <dbReference type="EMBL" id="KKS80349.1"/>
    </source>
</evidence>
<gene>
    <name evidence="1" type="ORF">UV56_C0020G0008</name>
</gene>
<evidence type="ECO:0000313" key="2">
    <source>
        <dbReference type="Proteomes" id="UP000034611"/>
    </source>
</evidence>
<organism evidence="1 2">
    <name type="scientific">Candidatus Woesebacteria bacterium GW2011_GWC1_43_10b</name>
    <dbReference type="NCBI Taxonomy" id="1618585"/>
    <lineage>
        <taxon>Bacteria</taxon>
        <taxon>Candidatus Woeseibacteriota</taxon>
    </lineage>
</organism>
<comment type="caution">
    <text evidence="1">The sequence shown here is derived from an EMBL/GenBank/DDBJ whole genome shotgun (WGS) entry which is preliminary data.</text>
</comment>
<sequence>MIVRRKSGYFVLSEKTRRNLGGPYKTKEEAKKRLRQVEFFKHFRK</sequence>
<protein>
    <submittedName>
        <fullName evidence="1">Uncharacterized protein</fullName>
    </submittedName>
</protein>
<proteinExistence type="predicted"/>
<dbReference type="EMBL" id="LCEY01000020">
    <property type="protein sequence ID" value="KKS80349.1"/>
    <property type="molecule type" value="Genomic_DNA"/>
</dbReference>
<dbReference type="Proteomes" id="UP000034611">
    <property type="component" value="Unassembled WGS sequence"/>
</dbReference>